<name>A0A4Y7R917_COPMI</name>
<sequence>AGIITFKTSIIKGGVEKFALKQPIFVPSHLDPVYSQKLVFEGIGVDVLQHGRVSTFRLSSRYWVLSPSTSTVAYKQAALNAIAYLQKLGYTREQAYLLLSAAPIESHVGAIVDSPNACVTLGIPTGIFGQDILPKPEGLQKKDYGQCALRSDGVV</sequence>
<comment type="caution">
    <text evidence="1">The sequence shown here is derived from an EMBL/GenBank/DDBJ whole genome shotgun (WGS) entry which is preliminary data.</text>
</comment>
<accession>A0A4Y7R917</accession>
<proteinExistence type="predicted"/>
<dbReference type="STRING" id="71717.A0A4Y7R917"/>
<evidence type="ECO:0000313" key="1">
    <source>
        <dbReference type="EMBL" id="TEB05173.1"/>
    </source>
</evidence>
<dbReference type="PANTHER" id="PTHR31891">
    <property type="entry name" value="FORMAMIDASE C869.04-RELATED"/>
    <property type="match status" value="1"/>
</dbReference>
<dbReference type="OrthoDB" id="9975579at2759"/>
<dbReference type="PANTHER" id="PTHR31891:SF1">
    <property type="entry name" value="FORMAMIDASE C869.04-RELATED"/>
    <property type="match status" value="1"/>
</dbReference>
<dbReference type="Pfam" id="PF03069">
    <property type="entry name" value="FmdA_AmdA"/>
    <property type="match status" value="1"/>
</dbReference>
<protein>
    <recommendedName>
        <fullName evidence="3">Acetamidase</fullName>
    </recommendedName>
</protein>
<dbReference type="Proteomes" id="UP000298030">
    <property type="component" value="Unassembled WGS sequence"/>
</dbReference>
<dbReference type="GO" id="GO:0016811">
    <property type="term" value="F:hydrolase activity, acting on carbon-nitrogen (but not peptide) bonds, in linear amides"/>
    <property type="evidence" value="ECO:0007669"/>
    <property type="project" value="InterPro"/>
</dbReference>
<dbReference type="Gene3D" id="3.10.28.20">
    <property type="entry name" value="Acetamidase/Formamidase-like domains"/>
    <property type="match status" value="1"/>
</dbReference>
<keyword evidence="2" id="KW-1185">Reference proteome</keyword>
<organism evidence="1 2">
    <name type="scientific">Coprinellus micaceus</name>
    <name type="common">Glistening ink-cap mushroom</name>
    <name type="synonym">Coprinus micaceus</name>
    <dbReference type="NCBI Taxonomy" id="71717"/>
    <lineage>
        <taxon>Eukaryota</taxon>
        <taxon>Fungi</taxon>
        <taxon>Dikarya</taxon>
        <taxon>Basidiomycota</taxon>
        <taxon>Agaricomycotina</taxon>
        <taxon>Agaricomycetes</taxon>
        <taxon>Agaricomycetidae</taxon>
        <taxon>Agaricales</taxon>
        <taxon>Agaricineae</taxon>
        <taxon>Psathyrellaceae</taxon>
        <taxon>Coprinellus</taxon>
    </lineage>
</organism>
<dbReference type="SUPFAM" id="SSF141130">
    <property type="entry name" value="Acetamidase/Formamidase-like"/>
    <property type="match status" value="1"/>
</dbReference>
<dbReference type="EMBL" id="QPFP01000598">
    <property type="protein sequence ID" value="TEB05173.1"/>
    <property type="molecule type" value="Genomic_DNA"/>
</dbReference>
<evidence type="ECO:0000313" key="2">
    <source>
        <dbReference type="Proteomes" id="UP000298030"/>
    </source>
</evidence>
<gene>
    <name evidence="1" type="ORF">FA13DRAFT_1824738</name>
</gene>
<dbReference type="AlphaFoldDB" id="A0A4Y7R917"/>
<feature type="non-terminal residue" evidence="1">
    <location>
        <position position="1"/>
    </location>
</feature>
<dbReference type="InterPro" id="IPR004304">
    <property type="entry name" value="FmdA_AmdA"/>
</dbReference>
<reference evidence="1 2" key="1">
    <citation type="journal article" date="2019" name="Nat. Ecol. Evol.">
        <title>Megaphylogeny resolves global patterns of mushroom evolution.</title>
        <authorList>
            <person name="Varga T."/>
            <person name="Krizsan K."/>
            <person name="Foldi C."/>
            <person name="Dima B."/>
            <person name="Sanchez-Garcia M."/>
            <person name="Sanchez-Ramirez S."/>
            <person name="Szollosi G.J."/>
            <person name="Szarkandi J.G."/>
            <person name="Papp V."/>
            <person name="Albert L."/>
            <person name="Andreopoulos W."/>
            <person name="Angelini C."/>
            <person name="Antonin V."/>
            <person name="Barry K.W."/>
            <person name="Bougher N.L."/>
            <person name="Buchanan P."/>
            <person name="Buyck B."/>
            <person name="Bense V."/>
            <person name="Catcheside P."/>
            <person name="Chovatia M."/>
            <person name="Cooper J."/>
            <person name="Damon W."/>
            <person name="Desjardin D."/>
            <person name="Finy P."/>
            <person name="Geml J."/>
            <person name="Haridas S."/>
            <person name="Hughes K."/>
            <person name="Justo A."/>
            <person name="Karasinski D."/>
            <person name="Kautmanova I."/>
            <person name="Kiss B."/>
            <person name="Kocsube S."/>
            <person name="Kotiranta H."/>
            <person name="LaButti K.M."/>
            <person name="Lechner B.E."/>
            <person name="Liimatainen K."/>
            <person name="Lipzen A."/>
            <person name="Lukacs Z."/>
            <person name="Mihaltcheva S."/>
            <person name="Morgado L.N."/>
            <person name="Niskanen T."/>
            <person name="Noordeloos M.E."/>
            <person name="Ohm R.A."/>
            <person name="Ortiz-Santana B."/>
            <person name="Ovrebo C."/>
            <person name="Racz N."/>
            <person name="Riley R."/>
            <person name="Savchenko A."/>
            <person name="Shiryaev A."/>
            <person name="Soop K."/>
            <person name="Spirin V."/>
            <person name="Szebenyi C."/>
            <person name="Tomsovsky M."/>
            <person name="Tulloss R.E."/>
            <person name="Uehling J."/>
            <person name="Grigoriev I.V."/>
            <person name="Vagvolgyi C."/>
            <person name="Papp T."/>
            <person name="Martin F.M."/>
            <person name="Miettinen O."/>
            <person name="Hibbett D.S."/>
            <person name="Nagy L.G."/>
        </authorList>
    </citation>
    <scope>NUCLEOTIDE SEQUENCE [LARGE SCALE GENOMIC DNA]</scope>
    <source>
        <strain evidence="1 2">FP101781</strain>
    </source>
</reference>
<evidence type="ECO:0008006" key="3">
    <source>
        <dbReference type="Google" id="ProtNLM"/>
    </source>
</evidence>